<dbReference type="Gene3D" id="1.10.1740.10">
    <property type="match status" value="1"/>
</dbReference>
<evidence type="ECO:0000313" key="8">
    <source>
        <dbReference type="EMBL" id="MCQ4838708.1"/>
    </source>
</evidence>
<keyword evidence="9" id="KW-1185">Reference proteome</keyword>
<dbReference type="InterPro" id="IPR013325">
    <property type="entry name" value="RNA_pol_sigma_r2"/>
</dbReference>
<dbReference type="InterPro" id="IPR013324">
    <property type="entry name" value="RNA_pol_sigma_r3/r4-like"/>
</dbReference>
<gene>
    <name evidence="8" type="ORF">NE695_02120</name>
</gene>
<dbReference type="InterPro" id="IPR007627">
    <property type="entry name" value="RNA_pol_sigma70_r2"/>
</dbReference>
<feature type="domain" description="RNA polymerase sigma factor 70 region 4 type 2" evidence="7">
    <location>
        <begin position="100"/>
        <end position="150"/>
    </location>
</feature>
<reference evidence="8 9" key="1">
    <citation type="submission" date="2022-06" db="EMBL/GenBank/DDBJ databases">
        <title>Isolation of gut microbiota from human fecal samples.</title>
        <authorList>
            <person name="Pamer E.G."/>
            <person name="Barat B."/>
            <person name="Waligurski E."/>
            <person name="Medina S."/>
            <person name="Paddock L."/>
            <person name="Mostad J."/>
        </authorList>
    </citation>
    <scope>NUCLEOTIDE SEQUENCE [LARGE SCALE GENOMIC DNA]</scope>
    <source>
        <strain evidence="8 9">DFI.9.73</strain>
    </source>
</reference>
<sequence length="159" mass="18237">MEKLLIEAAYQKYSGRMLQAMIRFSRDEAAARDAVSQAFTQALMNQTLLETMPEPAVRAWLYAAARNALVDMKRKEARVTVVQELPETEDPQPDPTDRLLVKSMLDRLNSELRMPVYLKYYQGLTSTEIGRIMGIPPATVRTRLRVALKLMRAMMCREN</sequence>
<evidence type="ECO:0000313" key="9">
    <source>
        <dbReference type="Proteomes" id="UP001524473"/>
    </source>
</evidence>
<dbReference type="PANTHER" id="PTHR43133:SF52">
    <property type="entry name" value="ECF RNA POLYMERASE SIGMA FACTOR SIGL"/>
    <property type="match status" value="1"/>
</dbReference>
<dbReference type="Gene3D" id="1.10.10.10">
    <property type="entry name" value="Winged helix-like DNA-binding domain superfamily/Winged helix DNA-binding domain"/>
    <property type="match status" value="1"/>
</dbReference>
<comment type="similarity">
    <text evidence="1">Belongs to the sigma-70 factor family. ECF subfamily.</text>
</comment>
<dbReference type="InterPro" id="IPR014284">
    <property type="entry name" value="RNA_pol_sigma-70_dom"/>
</dbReference>
<dbReference type="PANTHER" id="PTHR43133">
    <property type="entry name" value="RNA POLYMERASE ECF-TYPE SIGMA FACTO"/>
    <property type="match status" value="1"/>
</dbReference>
<dbReference type="CDD" id="cd06171">
    <property type="entry name" value="Sigma70_r4"/>
    <property type="match status" value="1"/>
</dbReference>
<evidence type="ECO:0000256" key="5">
    <source>
        <dbReference type="ARBA" id="ARBA00023163"/>
    </source>
</evidence>
<dbReference type="SUPFAM" id="SSF88946">
    <property type="entry name" value="Sigma2 domain of RNA polymerase sigma factors"/>
    <property type="match status" value="1"/>
</dbReference>
<dbReference type="Proteomes" id="UP001524473">
    <property type="component" value="Unassembled WGS sequence"/>
</dbReference>
<keyword evidence="2" id="KW-0805">Transcription regulation</keyword>
<evidence type="ECO:0000259" key="7">
    <source>
        <dbReference type="Pfam" id="PF08281"/>
    </source>
</evidence>
<dbReference type="InterPro" id="IPR013249">
    <property type="entry name" value="RNA_pol_sigma70_r4_t2"/>
</dbReference>
<keyword evidence="4" id="KW-0238">DNA-binding</keyword>
<keyword evidence="5" id="KW-0804">Transcription</keyword>
<accession>A0ABT1RVS3</accession>
<keyword evidence="3" id="KW-0731">Sigma factor</keyword>
<dbReference type="InterPro" id="IPR036388">
    <property type="entry name" value="WH-like_DNA-bd_sf"/>
</dbReference>
<evidence type="ECO:0000259" key="6">
    <source>
        <dbReference type="Pfam" id="PF04542"/>
    </source>
</evidence>
<proteinExistence type="inferred from homology"/>
<dbReference type="Pfam" id="PF04542">
    <property type="entry name" value="Sigma70_r2"/>
    <property type="match status" value="1"/>
</dbReference>
<protein>
    <submittedName>
        <fullName evidence="8">RNA polymerase sigma factor</fullName>
    </submittedName>
</protein>
<name>A0ABT1RVS3_9FIRM</name>
<evidence type="ECO:0000256" key="2">
    <source>
        <dbReference type="ARBA" id="ARBA00023015"/>
    </source>
</evidence>
<organism evidence="8 9">
    <name type="scientific">Neglectibacter timonensis</name>
    <dbReference type="NCBI Taxonomy" id="1776382"/>
    <lineage>
        <taxon>Bacteria</taxon>
        <taxon>Bacillati</taxon>
        <taxon>Bacillota</taxon>
        <taxon>Clostridia</taxon>
        <taxon>Eubacteriales</taxon>
        <taxon>Oscillospiraceae</taxon>
        <taxon>Neglectibacter</taxon>
    </lineage>
</organism>
<dbReference type="Pfam" id="PF08281">
    <property type="entry name" value="Sigma70_r4_2"/>
    <property type="match status" value="1"/>
</dbReference>
<dbReference type="NCBIfam" id="TIGR02937">
    <property type="entry name" value="sigma70-ECF"/>
    <property type="match status" value="1"/>
</dbReference>
<evidence type="ECO:0000256" key="4">
    <source>
        <dbReference type="ARBA" id="ARBA00023125"/>
    </source>
</evidence>
<evidence type="ECO:0000256" key="1">
    <source>
        <dbReference type="ARBA" id="ARBA00010641"/>
    </source>
</evidence>
<dbReference type="InterPro" id="IPR039425">
    <property type="entry name" value="RNA_pol_sigma-70-like"/>
</dbReference>
<evidence type="ECO:0000256" key="3">
    <source>
        <dbReference type="ARBA" id="ARBA00023082"/>
    </source>
</evidence>
<dbReference type="EMBL" id="JANFZH010000003">
    <property type="protein sequence ID" value="MCQ4838708.1"/>
    <property type="molecule type" value="Genomic_DNA"/>
</dbReference>
<feature type="domain" description="RNA polymerase sigma-70 region 2" evidence="6">
    <location>
        <begin position="10"/>
        <end position="78"/>
    </location>
</feature>
<dbReference type="SUPFAM" id="SSF88659">
    <property type="entry name" value="Sigma3 and sigma4 domains of RNA polymerase sigma factors"/>
    <property type="match status" value="1"/>
</dbReference>
<dbReference type="RefSeq" id="WP_256191502.1">
    <property type="nucleotide sequence ID" value="NZ_CATZHN010000046.1"/>
</dbReference>
<comment type="caution">
    <text evidence="8">The sequence shown here is derived from an EMBL/GenBank/DDBJ whole genome shotgun (WGS) entry which is preliminary data.</text>
</comment>